<evidence type="ECO:0000256" key="1">
    <source>
        <dbReference type="SAM" id="MobiDB-lite"/>
    </source>
</evidence>
<name>A0AA39IS89_9AGAR</name>
<feature type="compositionally biased region" description="Polar residues" evidence="1">
    <location>
        <begin position="1"/>
        <end position="10"/>
    </location>
</feature>
<gene>
    <name evidence="2" type="ORF">EV421DRAFT_1914638</name>
</gene>
<dbReference type="EMBL" id="JAUEPT010000249">
    <property type="protein sequence ID" value="KAK0429517.1"/>
    <property type="molecule type" value="Genomic_DNA"/>
</dbReference>
<dbReference type="AlphaFoldDB" id="A0AA39IS89"/>
<keyword evidence="3" id="KW-1185">Reference proteome</keyword>
<dbReference type="Proteomes" id="UP001175226">
    <property type="component" value="Unassembled WGS sequence"/>
</dbReference>
<accession>A0AA39IS89</accession>
<feature type="region of interest" description="Disordered" evidence="1">
    <location>
        <begin position="1"/>
        <end position="20"/>
    </location>
</feature>
<sequence>MASISEQNTDIIAPSEPQEEIVHLNVSSTSEDKELILEVISGSSSDVQSDLPLTSLVAGSHIDPVNEQSAGDSVSVLDNDNYVWNYRHVWGIILPTVTISALTETGQAEASIKLQQYATSEART</sequence>
<organism evidence="2 3">
    <name type="scientific">Armillaria borealis</name>
    <dbReference type="NCBI Taxonomy" id="47425"/>
    <lineage>
        <taxon>Eukaryota</taxon>
        <taxon>Fungi</taxon>
        <taxon>Dikarya</taxon>
        <taxon>Basidiomycota</taxon>
        <taxon>Agaricomycotina</taxon>
        <taxon>Agaricomycetes</taxon>
        <taxon>Agaricomycetidae</taxon>
        <taxon>Agaricales</taxon>
        <taxon>Marasmiineae</taxon>
        <taxon>Physalacriaceae</taxon>
        <taxon>Armillaria</taxon>
    </lineage>
</organism>
<evidence type="ECO:0000313" key="2">
    <source>
        <dbReference type="EMBL" id="KAK0429517.1"/>
    </source>
</evidence>
<protein>
    <submittedName>
        <fullName evidence="2">Uncharacterized protein</fullName>
    </submittedName>
</protein>
<reference evidence="2" key="1">
    <citation type="submission" date="2023-06" db="EMBL/GenBank/DDBJ databases">
        <authorList>
            <consortium name="Lawrence Berkeley National Laboratory"/>
            <person name="Ahrendt S."/>
            <person name="Sahu N."/>
            <person name="Indic B."/>
            <person name="Wong-Bajracharya J."/>
            <person name="Merenyi Z."/>
            <person name="Ke H.-M."/>
            <person name="Monk M."/>
            <person name="Kocsube S."/>
            <person name="Drula E."/>
            <person name="Lipzen A."/>
            <person name="Balint B."/>
            <person name="Henrissat B."/>
            <person name="Andreopoulos B."/>
            <person name="Martin F.M."/>
            <person name="Harder C.B."/>
            <person name="Rigling D."/>
            <person name="Ford K.L."/>
            <person name="Foster G.D."/>
            <person name="Pangilinan J."/>
            <person name="Papanicolaou A."/>
            <person name="Barry K."/>
            <person name="LaButti K."/>
            <person name="Viragh M."/>
            <person name="Koriabine M."/>
            <person name="Yan M."/>
            <person name="Riley R."/>
            <person name="Champramary S."/>
            <person name="Plett K.L."/>
            <person name="Tsai I.J."/>
            <person name="Slot J."/>
            <person name="Sipos G."/>
            <person name="Plett J."/>
            <person name="Nagy L.G."/>
            <person name="Grigoriev I.V."/>
        </authorList>
    </citation>
    <scope>NUCLEOTIDE SEQUENCE</scope>
    <source>
        <strain evidence="2">FPL87.14</strain>
    </source>
</reference>
<evidence type="ECO:0000313" key="3">
    <source>
        <dbReference type="Proteomes" id="UP001175226"/>
    </source>
</evidence>
<comment type="caution">
    <text evidence="2">The sequence shown here is derived from an EMBL/GenBank/DDBJ whole genome shotgun (WGS) entry which is preliminary data.</text>
</comment>
<proteinExistence type="predicted"/>